<dbReference type="InterPro" id="IPR000531">
    <property type="entry name" value="Beta-barrel_TonB"/>
</dbReference>
<evidence type="ECO:0000256" key="7">
    <source>
        <dbReference type="ARBA" id="ARBA00022729"/>
    </source>
</evidence>
<dbReference type="GO" id="GO:0044718">
    <property type="term" value="P:siderophore transmembrane transport"/>
    <property type="evidence" value="ECO:0007669"/>
    <property type="project" value="TreeGrafter"/>
</dbReference>
<evidence type="ECO:0000313" key="19">
    <source>
        <dbReference type="Proteomes" id="UP000028933"/>
    </source>
</evidence>
<keyword evidence="5" id="KW-0410">Iron transport</keyword>
<protein>
    <submittedName>
        <fullName evidence="18">Aerobactin siderophore receptor IutA</fullName>
    </submittedName>
</protein>
<accession>A0A077EQM7</accession>
<keyword evidence="10 15" id="KW-0798">TonB box</keyword>
<dbReference type="Gene3D" id="2.40.170.20">
    <property type="entry name" value="TonB-dependent receptor, beta-barrel domain"/>
    <property type="match status" value="1"/>
</dbReference>
<evidence type="ECO:0000256" key="12">
    <source>
        <dbReference type="ARBA" id="ARBA00023170"/>
    </source>
</evidence>
<dbReference type="GO" id="GO:0009279">
    <property type="term" value="C:cell outer membrane"/>
    <property type="evidence" value="ECO:0007669"/>
    <property type="project" value="UniProtKB-SubCell"/>
</dbReference>
<dbReference type="EMBL" id="CP007547">
    <property type="protein sequence ID" value="AIL47795.1"/>
    <property type="molecule type" value="Genomic_DNA"/>
</dbReference>
<keyword evidence="6 14" id="KW-0812">Transmembrane</keyword>
<dbReference type="InterPro" id="IPR012910">
    <property type="entry name" value="Plug_dom"/>
</dbReference>
<dbReference type="KEGG" id="eao:BD94_4020"/>
<dbReference type="eggNOG" id="COG4206">
    <property type="taxonomic scope" value="Bacteria"/>
</dbReference>
<dbReference type="PROSITE" id="PS52016">
    <property type="entry name" value="TONB_DEPENDENT_REC_3"/>
    <property type="match status" value="1"/>
</dbReference>
<organism evidence="18 19">
    <name type="scientific">Elizabethkingia anophelis NUHP1</name>
    <dbReference type="NCBI Taxonomy" id="1338011"/>
    <lineage>
        <taxon>Bacteria</taxon>
        <taxon>Pseudomonadati</taxon>
        <taxon>Bacteroidota</taxon>
        <taxon>Flavobacteriia</taxon>
        <taxon>Flavobacteriales</taxon>
        <taxon>Weeksellaceae</taxon>
        <taxon>Elizabethkingia</taxon>
    </lineage>
</organism>
<evidence type="ECO:0000256" key="15">
    <source>
        <dbReference type="RuleBase" id="RU003357"/>
    </source>
</evidence>
<dbReference type="InterPro" id="IPR036942">
    <property type="entry name" value="Beta-barrel_TonB_sf"/>
</dbReference>
<comment type="subcellular location">
    <subcellularLocation>
        <location evidence="1 14">Cell outer membrane</location>
        <topology evidence="1 14">Multi-pass membrane protein</topology>
    </subcellularLocation>
</comment>
<evidence type="ECO:0000256" key="5">
    <source>
        <dbReference type="ARBA" id="ARBA00022496"/>
    </source>
</evidence>
<reference evidence="18 19" key="1">
    <citation type="journal article" date="2013" name="Lancet">
        <title>First case of E anophelis outbreak in an intensive-care unit.</title>
        <authorList>
            <person name="Teo J."/>
            <person name="Tan S.Y."/>
            <person name="Tay M."/>
            <person name="Ding Y."/>
            <person name="Kjelleberg S."/>
            <person name="Givskov M."/>
            <person name="Lin R.T."/>
            <person name="Yang L."/>
        </authorList>
    </citation>
    <scope>NUCLEOTIDE SEQUENCE [LARGE SCALE GENOMIC DNA]</scope>
    <source>
        <strain evidence="18 19">NUHP1</strain>
    </source>
</reference>
<dbReference type="GO" id="GO:0038023">
    <property type="term" value="F:signaling receptor activity"/>
    <property type="evidence" value="ECO:0007669"/>
    <property type="project" value="InterPro"/>
</dbReference>
<dbReference type="InterPro" id="IPR010105">
    <property type="entry name" value="TonB_sidphr_rcpt"/>
</dbReference>
<feature type="domain" description="TonB-dependent receptor plug" evidence="17">
    <location>
        <begin position="57"/>
        <end position="160"/>
    </location>
</feature>
<evidence type="ECO:0000313" key="18">
    <source>
        <dbReference type="EMBL" id="AIL47795.1"/>
    </source>
</evidence>
<evidence type="ECO:0000256" key="14">
    <source>
        <dbReference type="PROSITE-ProRule" id="PRU01360"/>
    </source>
</evidence>
<dbReference type="FunFam" id="2.40.170.20:FF:000007">
    <property type="entry name" value="Ferric aerobactin receptor"/>
    <property type="match status" value="1"/>
</dbReference>
<keyword evidence="13 14" id="KW-0998">Cell outer membrane</keyword>
<sequence length="751" mass="83771">MLPVKIYLFLFMKKQIILPAIAVLAYFPGYAQSVRDSGNTKNIDDVVIVASRKPMKISDIPGTVWVVPKDKIELQAKNGVPIKEMLSILIPSLDIGPQGRTNYGQNMRGRSVLVMIDGVSLNSIRAISRQLDAIDPFNIERIEVLSGASAIYGGNATGGIINIITKTPSKKGLSGETELGVRTGFMGKDDHDYRAAQSIAGKGEKLFGRLGIAYQQNGGVYGADQKQLITDITQTDLQYNQSIDILATGGYKFNNKHKITASLQYYNSKFNGDRSVYLGENLSAFTKRDPKILSMRDGFSSDKNIGTERYMGTLAYTGNNILGGQDLYVQVATRGEKLGFYPFPGNLRLQTGTISYMSSSQQNTYYTGIKVLLSKNWNKLNITYGVDIDFEKFDANQSVYNLEKTMSSGGLINTTQYELGRYPTNNSRSYAGYAQVKYDILPRLQLNAGVRYQRINVEVDDFVGATQQVQVAMGYGKSASAIPGGKSDYNMTLANAGLLYKINEQNQVWGTFSQGVSLADPSKYYGAGTYALDQKTGNWNVVSSINVKEQPLQGIKTNQFEVGYRINNNGFKAQVSGFLSNSDKNITVDKQTFQLIVNDLKLRNMGIEAEISYYMPNGVYFGASGLLIKSEVDNKGTWNKQEVYNASPSKMVSYIGYQIKNWNFRYQHLQNFKLKDDLGNVIDAYDTADLMIGYKLPWGRFNLGIQNLFNTDYQTIWSKRSQILYGAYGVPDLFYYKGRGRTFNLSYTFNF</sequence>
<evidence type="ECO:0000259" key="16">
    <source>
        <dbReference type="Pfam" id="PF00593"/>
    </source>
</evidence>
<evidence type="ECO:0000256" key="9">
    <source>
        <dbReference type="ARBA" id="ARBA00023065"/>
    </source>
</evidence>
<keyword evidence="4 14" id="KW-1134">Transmembrane beta strand</keyword>
<keyword evidence="11 14" id="KW-0472">Membrane</keyword>
<dbReference type="InterPro" id="IPR037066">
    <property type="entry name" value="Plug_dom_sf"/>
</dbReference>
<evidence type="ECO:0000256" key="1">
    <source>
        <dbReference type="ARBA" id="ARBA00004571"/>
    </source>
</evidence>
<dbReference type="Pfam" id="PF00593">
    <property type="entry name" value="TonB_dep_Rec_b-barrel"/>
    <property type="match status" value="1"/>
</dbReference>
<gene>
    <name evidence="18" type="ORF">BD94_4020</name>
</gene>
<keyword evidence="3 14" id="KW-0813">Transport</keyword>
<feature type="domain" description="TonB-dependent receptor-like beta-barrel" evidence="16">
    <location>
        <begin position="266"/>
        <end position="708"/>
    </location>
</feature>
<dbReference type="PANTHER" id="PTHR30069:SF42">
    <property type="entry name" value="FERRIC AEROBACTIN RECEPTOR"/>
    <property type="match status" value="1"/>
</dbReference>
<evidence type="ECO:0000259" key="17">
    <source>
        <dbReference type="Pfam" id="PF07715"/>
    </source>
</evidence>
<dbReference type="HOGENOM" id="CLU_015930_1_0_10"/>
<comment type="similarity">
    <text evidence="2 14 15">Belongs to the TonB-dependent receptor family.</text>
</comment>
<evidence type="ECO:0000256" key="13">
    <source>
        <dbReference type="ARBA" id="ARBA00023237"/>
    </source>
</evidence>
<dbReference type="GO" id="GO:0015344">
    <property type="term" value="F:siderophore uptake transmembrane transporter activity"/>
    <property type="evidence" value="ECO:0007669"/>
    <property type="project" value="TreeGrafter"/>
</dbReference>
<evidence type="ECO:0000256" key="2">
    <source>
        <dbReference type="ARBA" id="ARBA00009810"/>
    </source>
</evidence>
<dbReference type="NCBIfam" id="TIGR01783">
    <property type="entry name" value="TonB-siderophor"/>
    <property type="match status" value="1"/>
</dbReference>
<dbReference type="AlphaFoldDB" id="A0A077EQM7"/>
<dbReference type="STRING" id="1338011.BD94_4020"/>
<evidence type="ECO:0000256" key="8">
    <source>
        <dbReference type="ARBA" id="ARBA00023004"/>
    </source>
</evidence>
<evidence type="ECO:0000256" key="3">
    <source>
        <dbReference type="ARBA" id="ARBA00022448"/>
    </source>
</evidence>
<dbReference type="Proteomes" id="UP000028933">
    <property type="component" value="Chromosome"/>
</dbReference>
<dbReference type="SUPFAM" id="SSF56935">
    <property type="entry name" value="Porins"/>
    <property type="match status" value="1"/>
</dbReference>
<dbReference type="PANTHER" id="PTHR30069">
    <property type="entry name" value="TONB-DEPENDENT OUTER MEMBRANE RECEPTOR"/>
    <property type="match status" value="1"/>
</dbReference>
<dbReference type="InterPro" id="IPR039426">
    <property type="entry name" value="TonB-dep_rcpt-like"/>
</dbReference>
<evidence type="ECO:0000256" key="4">
    <source>
        <dbReference type="ARBA" id="ARBA00022452"/>
    </source>
</evidence>
<keyword evidence="7" id="KW-0732">Signal</keyword>
<evidence type="ECO:0000256" key="11">
    <source>
        <dbReference type="ARBA" id="ARBA00023136"/>
    </source>
</evidence>
<dbReference type="CDD" id="cd01347">
    <property type="entry name" value="ligand_gated_channel"/>
    <property type="match status" value="1"/>
</dbReference>
<dbReference type="Pfam" id="PF07715">
    <property type="entry name" value="Plug"/>
    <property type="match status" value="1"/>
</dbReference>
<keyword evidence="12 18" id="KW-0675">Receptor</keyword>
<name>A0A077EQM7_9FLAO</name>
<dbReference type="Gene3D" id="2.170.130.10">
    <property type="entry name" value="TonB-dependent receptor, plug domain"/>
    <property type="match status" value="1"/>
</dbReference>
<evidence type="ECO:0000256" key="6">
    <source>
        <dbReference type="ARBA" id="ARBA00022692"/>
    </source>
</evidence>
<evidence type="ECO:0000256" key="10">
    <source>
        <dbReference type="ARBA" id="ARBA00023077"/>
    </source>
</evidence>
<proteinExistence type="inferred from homology"/>
<keyword evidence="9" id="KW-0406">Ion transport</keyword>
<keyword evidence="8" id="KW-0408">Iron</keyword>